<organism evidence="1 2">
    <name type="scientific">Candidatus Enterococcus willemsii</name>
    <dbReference type="NCBI Taxonomy" id="1857215"/>
    <lineage>
        <taxon>Bacteria</taxon>
        <taxon>Bacillati</taxon>
        <taxon>Bacillota</taxon>
        <taxon>Bacilli</taxon>
        <taxon>Lactobacillales</taxon>
        <taxon>Enterococcaceae</taxon>
        <taxon>Enterococcus</taxon>
    </lineage>
</organism>
<dbReference type="RefSeq" id="WP_161902228.1">
    <property type="nucleotide sequence ID" value="NZ_MAEL01000042.1"/>
</dbReference>
<protein>
    <recommendedName>
        <fullName evidence="3">Phage protein</fullName>
    </recommendedName>
</protein>
<keyword evidence="2" id="KW-1185">Reference proteome</keyword>
<reference evidence="1 2" key="1">
    <citation type="submission" date="2016-06" db="EMBL/GenBank/DDBJ databases">
        <title>Four novel species of enterococci isolated from chicken manure.</title>
        <authorList>
            <person name="Van Tyne D."/>
        </authorList>
    </citation>
    <scope>NUCLEOTIDE SEQUENCE [LARGE SCALE GENOMIC DNA]</scope>
    <source>
        <strain evidence="1 2">CU12B</strain>
    </source>
</reference>
<sequence>MVKKVKIVEMLCKDGYDEGYAKNKNYEFKRDNQVVSLFSKGKELCRFVITGYEQGKVEKVAITNRFEANAVTTFVQYFGLDAIYEWDKNTYTVK</sequence>
<gene>
    <name evidence="1" type="ORF">BAU17_08265</name>
</gene>
<name>A0ABQ6YYG8_9ENTE</name>
<dbReference type="Proteomes" id="UP000782705">
    <property type="component" value="Unassembled WGS sequence"/>
</dbReference>
<proteinExistence type="predicted"/>
<accession>A0ABQ6YYG8</accession>
<evidence type="ECO:0000313" key="1">
    <source>
        <dbReference type="EMBL" id="KAF1303212.1"/>
    </source>
</evidence>
<dbReference type="EMBL" id="MAEL01000042">
    <property type="protein sequence ID" value="KAF1303212.1"/>
    <property type="molecule type" value="Genomic_DNA"/>
</dbReference>
<evidence type="ECO:0000313" key="2">
    <source>
        <dbReference type="Proteomes" id="UP000782705"/>
    </source>
</evidence>
<evidence type="ECO:0008006" key="3">
    <source>
        <dbReference type="Google" id="ProtNLM"/>
    </source>
</evidence>
<comment type="caution">
    <text evidence="1">The sequence shown here is derived from an EMBL/GenBank/DDBJ whole genome shotgun (WGS) entry which is preliminary data.</text>
</comment>